<feature type="signal peptide" evidence="7">
    <location>
        <begin position="1"/>
        <end position="20"/>
    </location>
</feature>
<reference evidence="8" key="1">
    <citation type="journal article" date="2021" name="Cell">
        <title>Tracing the genetic footprints of vertebrate landing in non-teleost ray-finned fishes.</title>
        <authorList>
            <person name="Bi X."/>
            <person name="Wang K."/>
            <person name="Yang L."/>
            <person name="Pan H."/>
            <person name="Jiang H."/>
            <person name="Wei Q."/>
            <person name="Fang M."/>
            <person name="Yu H."/>
            <person name="Zhu C."/>
            <person name="Cai Y."/>
            <person name="He Y."/>
            <person name="Gan X."/>
            <person name="Zeng H."/>
            <person name="Yu D."/>
            <person name="Zhu Y."/>
            <person name="Jiang H."/>
            <person name="Qiu Q."/>
            <person name="Yang H."/>
            <person name="Zhang Y.E."/>
            <person name="Wang W."/>
            <person name="Zhu M."/>
            <person name="He S."/>
            <person name="Zhang G."/>
        </authorList>
    </citation>
    <scope>NUCLEOTIDE SEQUENCE</scope>
    <source>
        <strain evidence="8">Bchr_001</strain>
    </source>
</reference>
<proteinExistence type="inferred from homology"/>
<name>A0ABS2YYV5_POLSE</name>
<comment type="subcellular location">
    <subcellularLocation>
        <location evidence="1">Secreted</location>
    </subcellularLocation>
</comment>
<comment type="caution">
    <text evidence="8">The sequence shown here is derived from an EMBL/GenBank/DDBJ whole genome shotgun (WGS) entry which is preliminary data.</text>
</comment>
<evidence type="ECO:0000256" key="7">
    <source>
        <dbReference type="SAM" id="SignalP"/>
    </source>
</evidence>
<feature type="non-terminal residue" evidence="8">
    <location>
        <position position="1"/>
    </location>
</feature>
<evidence type="ECO:0000256" key="2">
    <source>
        <dbReference type="ARBA" id="ARBA00007258"/>
    </source>
</evidence>
<evidence type="ECO:0000256" key="3">
    <source>
        <dbReference type="ARBA" id="ARBA00022525"/>
    </source>
</evidence>
<gene>
    <name evidence="8" type="primary">Retnlb</name>
    <name evidence="8" type="ORF">GTO92_0001503</name>
</gene>
<evidence type="ECO:0000313" key="8">
    <source>
        <dbReference type="EMBL" id="MBN3291360.1"/>
    </source>
</evidence>
<evidence type="ECO:0000256" key="6">
    <source>
        <dbReference type="ARBA" id="ARBA00023157"/>
    </source>
</evidence>
<keyword evidence="4" id="KW-0372">Hormone</keyword>
<dbReference type="SUPFAM" id="SSF111423">
    <property type="entry name" value="Resistin"/>
    <property type="match status" value="1"/>
</dbReference>
<organism evidence="8 9">
    <name type="scientific">Polypterus senegalus</name>
    <name type="common">Senegal bichir</name>
    <dbReference type="NCBI Taxonomy" id="55291"/>
    <lineage>
        <taxon>Eukaryota</taxon>
        <taxon>Metazoa</taxon>
        <taxon>Chordata</taxon>
        <taxon>Craniata</taxon>
        <taxon>Vertebrata</taxon>
        <taxon>Euteleostomi</taxon>
        <taxon>Actinopterygii</taxon>
        <taxon>Polypteriformes</taxon>
        <taxon>Polypteridae</taxon>
        <taxon>Polypterus</taxon>
    </lineage>
</organism>
<dbReference type="EMBL" id="JAAWVN010012227">
    <property type="protein sequence ID" value="MBN3291360.1"/>
    <property type="molecule type" value="Genomic_DNA"/>
</dbReference>
<dbReference type="InterPro" id="IPR036262">
    <property type="entry name" value="Resistin-like_sf"/>
</dbReference>
<dbReference type="Pfam" id="PF06954">
    <property type="entry name" value="Resistin"/>
    <property type="match status" value="1"/>
</dbReference>
<feature type="non-terminal residue" evidence="8">
    <location>
        <position position="101"/>
    </location>
</feature>
<sequence length="101" mass="11263">MKMIICLLALALVCLDETSAHGDIYRYLPSIIKHYTDRVSLSCTAKFSVGEVATCPTGYSLTGCGCGYGCNYWIIQNEMTCRCYCSQNSWTTARCCKINFN</sequence>
<evidence type="ECO:0000256" key="5">
    <source>
        <dbReference type="ARBA" id="ARBA00022729"/>
    </source>
</evidence>
<keyword evidence="3" id="KW-0964">Secreted</keyword>
<keyword evidence="6" id="KW-1015">Disulfide bond</keyword>
<dbReference type="Proteomes" id="UP001166052">
    <property type="component" value="Unassembled WGS sequence"/>
</dbReference>
<dbReference type="InterPro" id="IPR009714">
    <property type="entry name" value="RELM"/>
</dbReference>
<comment type="similarity">
    <text evidence="2">Belongs to the resistin/FIZZ family.</text>
</comment>
<dbReference type="Gene3D" id="2.60.40.4230">
    <property type="entry name" value="Resistin head domain"/>
    <property type="match status" value="1"/>
</dbReference>
<evidence type="ECO:0000256" key="4">
    <source>
        <dbReference type="ARBA" id="ARBA00022702"/>
    </source>
</evidence>
<dbReference type="PANTHER" id="PTHR21101">
    <property type="entry name" value="RESISTIN"/>
    <property type="match status" value="1"/>
</dbReference>
<dbReference type="PANTHER" id="PTHR21101:SF12">
    <property type="entry name" value="RESISTIN"/>
    <property type="match status" value="1"/>
</dbReference>
<keyword evidence="5 7" id="KW-0732">Signal</keyword>
<evidence type="ECO:0000256" key="1">
    <source>
        <dbReference type="ARBA" id="ARBA00004613"/>
    </source>
</evidence>
<protein>
    <submittedName>
        <fullName evidence="8">RETNB protein</fullName>
    </submittedName>
</protein>
<accession>A0ABS2YYV5</accession>
<keyword evidence="9" id="KW-1185">Reference proteome</keyword>
<feature type="chain" id="PRO_5047212347" evidence="7">
    <location>
        <begin position="21"/>
        <end position="101"/>
    </location>
</feature>
<evidence type="ECO:0000313" key="9">
    <source>
        <dbReference type="Proteomes" id="UP001166052"/>
    </source>
</evidence>